<dbReference type="EMBL" id="UINC01024348">
    <property type="protein sequence ID" value="SVA97795.1"/>
    <property type="molecule type" value="Genomic_DNA"/>
</dbReference>
<feature type="domain" description="Capsule synthesis protein CapA" evidence="2">
    <location>
        <begin position="11"/>
        <end position="195"/>
    </location>
</feature>
<dbReference type="InterPro" id="IPR029052">
    <property type="entry name" value="Metallo-depent_PP-like"/>
</dbReference>
<dbReference type="SMART" id="SM00854">
    <property type="entry name" value="PGA_cap"/>
    <property type="match status" value="1"/>
</dbReference>
<organism evidence="3">
    <name type="scientific">marine metagenome</name>
    <dbReference type="NCBI Taxonomy" id="408172"/>
    <lineage>
        <taxon>unclassified sequences</taxon>
        <taxon>metagenomes</taxon>
        <taxon>ecological metagenomes</taxon>
    </lineage>
</organism>
<comment type="similarity">
    <text evidence="1">Belongs to the CapA family.</text>
</comment>
<feature type="non-terminal residue" evidence="3">
    <location>
        <position position="201"/>
    </location>
</feature>
<evidence type="ECO:0000313" key="3">
    <source>
        <dbReference type="EMBL" id="SVA97795.1"/>
    </source>
</evidence>
<dbReference type="SUPFAM" id="SSF56300">
    <property type="entry name" value="Metallo-dependent phosphatases"/>
    <property type="match status" value="1"/>
</dbReference>
<dbReference type="AlphaFoldDB" id="A0A382A8C7"/>
<dbReference type="PANTHER" id="PTHR33393">
    <property type="entry name" value="POLYGLUTAMINE SYNTHESIS ACCESSORY PROTEIN RV0574C-RELATED"/>
    <property type="match status" value="1"/>
</dbReference>
<protein>
    <recommendedName>
        <fullName evidence="2">Capsule synthesis protein CapA domain-containing protein</fullName>
    </recommendedName>
</protein>
<name>A0A382A8C7_9ZZZZ</name>
<evidence type="ECO:0000256" key="1">
    <source>
        <dbReference type="ARBA" id="ARBA00005662"/>
    </source>
</evidence>
<dbReference type="InterPro" id="IPR019079">
    <property type="entry name" value="Capsule_synth_CapA"/>
</dbReference>
<sequence>MLYSSEKNEITMVLSGDAMITRPLSVFDEPQFLALSYVFKKADVAFTNLEMLMHDYGISPGIPGGVFAASDPKNLNELEWFGVNMVALANNHSWDYSEGGILNHLANLKKTNLIYSGIGKNLSEARSPGYLDTKAGRVALISLTTTFPEAGRAVHQRPDAIGRPGVNPLGYEQIHKLPLTKIKELKNISEKIGYKENKKGL</sequence>
<accession>A0A382A8C7</accession>
<reference evidence="3" key="1">
    <citation type="submission" date="2018-05" db="EMBL/GenBank/DDBJ databases">
        <authorList>
            <person name="Lanie J.A."/>
            <person name="Ng W.-L."/>
            <person name="Kazmierczak K.M."/>
            <person name="Andrzejewski T.M."/>
            <person name="Davidsen T.M."/>
            <person name="Wayne K.J."/>
            <person name="Tettelin H."/>
            <person name="Glass J.I."/>
            <person name="Rusch D."/>
            <person name="Podicherti R."/>
            <person name="Tsui H.-C.T."/>
            <person name="Winkler M.E."/>
        </authorList>
    </citation>
    <scope>NUCLEOTIDE SEQUENCE</scope>
</reference>
<proteinExistence type="inferred from homology"/>
<evidence type="ECO:0000259" key="2">
    <source>
        <dbReference type="SMART" id="SM00854"/>
    </source>
</evidence>
<dbReference type="InterPro" id="IPR052169">
    <property type="entry name" value="CW_Biosynth-Accessory"/>
</dbReference>
<gene>
    <name evidence="3" type="ORF">METZ01_LOCUS150649</name>
</gene>
<dbReference type="PANTHER" id="PTHR33393:SF13">
    <property type="entry name" value="PGA BIOSYNTHESIS PROTEIN CAPA"/>
    <property type="match status" value="1"/>
</dbReference>
<dbReference type="Pfam" id="PF09587">
    <property type="entry name" value="PGA_cap"/>
    <property type="match status" value="1"/>
</dbReference>